<proteinExistence type="predicted"/>
<dbReference type="Gene3D" id="1.25.40.10">
    <property type="entry name" value="Tetratricopeptide repeat domain"/>
    <property type="match status" value="2"/>
</dbReference>
<dbReference type="InterPro" id="IPR027417">
    <property type="entry name" value="P-loop_NTPase"/>
</dbReference>
<dbReference type="SUPFAM" id="SSF52540">
    <property type="entry name" value="P-loop containing nucleoside triphosphate hydrolases"/>
    <property type="match status" value="1"/>
</dbReference>
<dbReference type="OrthoDB" id="5427984at2759"/>
<dbReference type="InterPro" id="IPR019734">
    <property type="entry name" value="TPR_rpt"/>
</dbReference>
<dbReference type="InterPro" id="IPR011990">
    <property type="entry name" value="TPR-like_helical_dom_sf"/>
</dbReference>
<protein>
    <recommendedName>
        <fullName evidence="4">NB-ARC domain-containing protein</fullName>
    </recommendedName>
</protein>
<sequence length="1186" mass="131815">MEQAAPQNSTSAPVLVANKPAQQNQLAELLASEQKPTEGGELVLYHKPPEEKPAEGSLTKAIPFHPPAEEKASKEVSDELVGRKILAKELGLKVLWPPADSPDADKVDVDVVAIHGIGVEPGRAWSTKTGFNWLKEESMLPSLIPNARIMAFGYNSIWFGEDAVQLPLASAADNLLSALRSKRKKRPSRPLVFICHCFGGLVVQKALCIAKLHDKRWPGIYASTTGVVFLGTPHRGTGTMLTTTVLLEAIARARKVHSAVLNALHKESEVLTDLVNEFTSVCSDADYALKLYCFFETMSSKVLKIVDKKRTEEEFVVDRASGTLHGYEQQGLPLDHFSLNKFDEPDDNNFERVSDAIQSFVEASHDVMKRRQETMGLVPPPSSISSPTSLAKPRPRGTLFQSPLPRDSNFVGRKDILQRIEQKFEEPDRHRVALCGHTGTGKTYTASEYAYRYIDTFPDAKVLWISAQTAEQFEQSFKNIGILLGITGIKDPQNNPLSLVKRYLSQEAHGQWLMVIDGVDDPYTVGQNPARKLKEYLPISRTGSILITTSNRLWASELVKISTEQQNDDILTLSALTKDEATLLVRGRLSADAASNDQISDLVEALNGSSIALAQAAAYIQNTKSTVKDYLTTFKARAPRLSSDLSKETTGQDGPLNTQSCAVRAFEVLFEYVQKSSPESAELLQLICIFDLQFVRRFLLNNYFSNKRQVADSLAILVRFELVTATLDDVSLTASRLVQQCTRAWLKQENHEDYISQQALGLLAQIFPSAESEQWETCDILYPFAQSVLAFKPSPLKIHDRAQLVLNISAYHSNFKRFDAAAKILEDSLKLQESGEKDEALVEKTKQSLKLCNDITQSAKEGGGTARTPGQNLLLASKRASALNKVQDCMELSKPFMDAERLHEVEAMSQEALQECEASEALGVDHEDTIKIADSLAIAYQGQGRYAEALAVHQRILTWCEKNRSKNHLDTLRQKYNIALVYDCQGQYQEAERLYREALAGAESNPLVGPNHPEALRMLCSLAAVLDTQGHSADAEKMFEKAREGQEEQLGYYHPDTLLTLHNLAISAQGRNDLNEAEERFLEVLEGQERTLGANHSATLRTLGNLAFNYQLKGENQKAENCYQLALEGQAKRLGEKHPDTIHTKQLIEEFHKDIRKRGLEAQKPKKVPASAGTKKVVKRKKKATV</sequence>
<gene>
    <name evidence="2" type="ORF">G7Y89_g2352</name>
</gene>
<evidence type="ECO:0000313" key="2">
    <source>
        <dbReference type="EMBL" id="KAF4635759.1"/>
    </source>
</evidence>
<organism evidence="2 3">
    <name type="scientific">Cudoniella acicularis</name>
    <dbReference type="NCBI Taxonomy" id="354080"/>
    <lineage>
        <taxon>Eukaryota</taxon>
        <taxon>Fungi</taxon>
        <taxon>Dikarya</taxon>
        <taxon>Ascomycota</taxon>
        <taxon>Pezizomycotina</taxon>
        <taxon>Leotiomycetes</taxon>
        <taxon>Helotiales</taxon>
        <taxon>Tricladiaceae</taxon>
        <taxon>Cudoniella</taxon>
    </lineage>
</organism>
<dbReference type="InterPro" id="IPR029058">
    <property type="entry name" value="AB_hydrolase_fold"/>
</dbReference>
<evidence type="ECO:0008006" key="4">
    <source>
        <dbReference type="Google" id="ProtNLM"/>
    </source>
</evidence>
<dbReference type="EMBL" id="JAAMPI010000101">
    <property type="protein sequence ID" value="KAF4635759.1"/>
    <property type="molecule type" value="Genomic_DNA"/>
</dbReference>
<dbReference type="SUPFAM" id="SSF53474">
    <property type="entry name" value="alpha/beta-Hydrolases"/>
    <property type="match status" value="1"/>
</dbReference>
<keyword evidence="3" id="KW-1185">Reference proteome</keyword>
<name>A0A8H4W9F9_9HELO</name>
<feature type="region of interest" description="Disordered" evidence="1">
    <location>
        <begin position="1159"/>
        <end position="1186"/>
    </location>
</feature>
<feature type="compositionally biased region" description="Basic residues" evidence="1">
    <location>
        <begin position="1176"/>
        <end position="1186"/>
    </location>
</feature>
<dbReference type="AlphaFoldDB" id="A0A8H4W9F9"/>
<dbReference type="Gene3D" id="3.40.50.300">
    <property type="entry name" value="P-loop containing nucleotide triphosphate hydrolases"/>
    <property type="match status" value="1"/>
</dbReference>
<dbReference type="Proteomes" id="UP000566819">
    <property type="component" value="Unassembled WGS sequence"/>
</dbReference>
<feature type="region of interest" description="Disordered" evidence="1">
    <location>
        <begin position="376"/>
        <end position="398"/>
    </location>
</feature>
<dbReference type="SMART" id="SM00028">
    <property type="entry name" value="TPR"/>
    <property type="match status" value="5"/>
</dbReference>
<dbReference type="PANTHER" id="PTHR46082:SF6">
    <property type="entry name" value="AAA+ ATPASE DOMAIN-CONTAINING PROTEIN-RELATED"/>
    <property type="match status" value="1"/>
</dbReference>
<dbReference type="SUPFAM" id="SSF48452">
    <property type="entry name" value="TPR-like"/>
    <property type="match status" value="2"/>
</dbReference>
<evidence type="ECO:0000313" key="3">
    <source>
        <dbReference type="Proteomes" id="UP000566819"/>
    </source>
</evidence>
<dbReference type="InterPro" id="IPR053137">
    <property type="entry name" value="NLR-like"/>
</dbReference>
<dbReference type="Pfam" id="PF13424">
    <property type="entry name" value="TPR_12"/>
    <property type="match status" value="2"/>
</dbReference>
<evidence type="ECO:0000256" key="1">
    <source>
        <dbReference type="SAM" id="MobiDB-lite"/>
    </source>
</evidence>
<dbReference type="Gene3D" id="3.40.50.1820">
    <property type="entry name" value="alpha/beta hydrolase"/>
    <property type="match status" value="1"/>
</dbReference>
<comment type="caution">
    <text evidence="2">The sequence shown here is derived from an EMBL/GenBank/DDBJ whole genome shotgun (WGS) entry which is preliminary data.</text>
</comment>
<accession>A0A8H4W9F9</accession>
<dbReference type="PANTHER" id="PTHR46082">
    <property type="entry name" value="ATP/GTP-BINDING PROTEIN-RELATED"/>
    <property type="match status" value="1"/>
</dbReference>
<reference evidence="2 3" key="1">
    <citation type="submission" date="2020-03" db="EMBL/GenBank/DDBJ databases">
        <title>Draft Genome Sequence of Cudoniella acicularis.</title>
        <authorList>
            <person name="Buettner E."/>
            <person name="Kellner H."/>
        </authorList>
    </citation>
    <scope>NUCLEOTIDE SEQUENCE [LARGE SCALE GENOMIC DNA]</scope>
    <source>
        <strain evidence="2 3">DSM 108380</strain>
    </source>
</reference>